<dbReference type="Proteomes" id="UP000808337">
    <property type="component" value="Unassembled WGS sequence"/>
</dbReference>
<dbReference type="GO" id="GO:0016779">
    <property type="term" value="F:nucleotidyltransferase activity"/>
    <property type="evidence" value="ECO:0007669"/>
    <property type="project" value="UniProtKB-KW"/>
</dbReference>
<accession>A0A9D7XTB6</accession>
<keyword evidence="7" id="KW-0460">Magnesium</keyword>
<dbReference type="PROSITE" id="PS50943">
    <property type="entry name" value="HTH_CROC1"/>
    <property type="match status" value="1"/>
</dbReference>
<dbReference type="AlphaFoldDB" id="A0A9D7XTB6"/>
<dbReference type="Gene3D" id="3.30.460.10">
    <property type="entry name" value="Beta Polymerase, domain 2"/>
    <property type="match status" value="1"/>
</dbReference>
<evidence type="ECO:0000256" key="1">
    <source>
        <dbReference type="ARBA" id="ARBA00001946"/>
    </source>
</evidence>
<keyword evidence="6" id="KW-0067">ATP-binding</keyword>
<organism evidence="9 10">
    <name type="scientific">Candidatus Opimibacter skivensis</name>
    <dbReference type="NCBI Taxonomy" id="2982028"/>
    <lineage>
        <taxon>Bacteria</taxon>
        <taxon>Pseudomonadati</taxon>
        <taxon>Bacteroidota</taxon>
        <taxon>Saprospiria</taxon>
        <taxon>Saprospirales</taxon>
        <taxon>Saprospiraceae</taxon>
        <taxon>Candidatus Opimibacter</taxon>
    </lineage>
</organism>
<proteinExistence type="predicted"/>
<dbReference type="CDD" id="cd05403">
    <property type="entry name" value="NT_KNTase_like"/>
    <property type="match status" value="1"/>
</dbReference>
<dbReference type="GO" id="GO:0005524">
    <property type="term" value="F:ATP binding"/>
    <property type="evidence" value="ECO:0007669"/>
    <property type="project" value="UniProtKB-KW"/>
</dbReference>
<dbReference type="PANTHER" id="PTHR33571">
    <property type="entry name" value="SSL8005 PROTEIN"/>
    <property type="match status" value="1"/>
</dbReference>
<dbReference type="Gene3D" id="1.10.260.40">
    <property type="entry name" value="lambda repressor-like DNA-binding domains"/>
    <property type="match status" value="1"/>
</dbReference>
<evidence type="ECO:0000259" key="8">
    <source>
        <dbReference type="PROSITE" id="PS50943"/>
    </source>
</evidence>
<dbReference type="CDD" id="cd00093">
    <property type="entry name" value="HTH_XRE"/>
    <property type="match status" value="1"/>
</dbReference>
<evidence type="ECO:0000313" key="10">
    <source>
        <dbReference type="Proteomes" id="UP000808337"/>
    </source>
</evidence>
<evidence type="ECO:0000256" key="5">
    <source>
        <dbReference type="ARBA" id="ARBA00022741"/>
    </source>
</evidence>
<dbReference type="SUPFAM" id="SSF47413">
    <property type="entry name" value="lambda repressor-like DNA-binding domains"/>
    <property type="match status" value="1"/>
</dbReference>
<dbReference type="GO" id="GO:0046872">
    <property type="term" value="F:metal ion binding"/>
    <property type="evidence" value="ECO:0007669"/>
    <property type="project" value="UniProtKB-KW"/>
</dbReference>
<dbReference type="InterPro" id="IPR043519">
    <property type="entry name" value="NT_sf"/>
</dbReference>
<keyword evidence="4" id="KW-0479">Metal-binding</keyword>
<comment type="caution">
    <text evidence="9">The sequence shown here is derived from an EMBL/GenBank/DDBJ whole genome shotgun (WGS) entry which is preliminary data.</text>
</comment>
<keyword evidence="5" id="KW-0547">Nucleotide-binding</keyword>
<reference evidence="9 10" key="1">
    <citation type="submission" date="2020-10" db="EMBL/GenBank/DDBJ databases">
        <title>Connecting structure to function with the recovery of over 1000 high-quality activated sludge metagenome-assembled genomes encoding full-length rRNA genes using long-read sequencing.</title>
        <authorList>
            <person name="Singleton C.M."/>
            <person name="Petriglieri F."/>
            <person name="Kristensen J.M."/>
            <person name="Kirkegaard R.H."/>
            <person name="Michaelsen T.Y."/>
            <person name="Andersen M.H."/>
            <person name="Karst S.M."/>
            <person name="Dueholm M.S."/>
            <person name="Nielsen P.H."/>
            <person name="Albertsen M."/>
        </authorList>
    </citation>
    <scope>NUCLEOTIDE SEQUENCE [LARGE SCALE GENOMIC DNA]</scope>
    <source>
        <strain evidence="9">Ribe_18-Q3-R11-54_MAXAC.273</strain>
    </source>
</reference>
<evidence type="ECO:0000256" key="7">
    <source>
        <dbReference type="ARBA" id="ARBA00022842"/>
    </source>
</evidence>
<dbReference type="SUPFAM" id="SSF81301">
    <property type="entry name" value="Nucleotidyltransferase"/>
    <property type="match status" value="1"/>
</dbReference>
<dbReference type="InterPro" id="IPR010982">
    <property type="entry name" value="Lambda_DNA-bd_dom_sf"/>
</dbReference>
<comment type="cofactor">
    <cofactor evidence="1">
        <name>Mg(2+)</name>
        <dbReference type="ChEBI" id="CHEBI:18420"/>
    </cofactor>
</comment>
<sequence length="204" mass="23913">MSTETLGERLRNLRLEKKMPLRKVAALIDVDVAILSKMERGERKITRPVVEKLASIYQHDPDELMVLFLSERVLYELENESLALPALRAAEEQVQYKLRQPREDKDDEKKRIVQKMQTYFQSQHLVTKAWIFGSFARGDDTPQSDIDVMIDVPSEQKFNLFDLAEVQHQIEQRTNKKVDVVMLKGIRPEMEKRITQDKILIYEA</sequence>
<evidence type="ECO:0000256" key="2">
    <source>
        <dbReference type="ARBA" id="ARBA00022679"/>
    </source>
</evidence>
<protein>
    <submittedName>
        <fullName evidence="9">XRE family transcriptional regulator</fullName>
    </submittedName>
</protein>
<dbReference type="SMART" id="SM00530">
    <property type="entry name" value="HTH_XRE"/>
    <property type="match status" value="1"/>
</dbReference>
<dbReference type="Pfam" id="PF18765">
    <property type="entry name" value="Polbeta"/>
    <property type="match status" value="1"/>
</dbReference>
<evidence type="ECO:0000256" key="3">
    <source>
        <dbReference type="ARBA" id="ARBA00022695"/>
    </source>
</evidence>
<dbReference type="InterPro" id="IPR052038">
    <property type="entry name" value="Type-VII_TA_antitoxin"/>
</dbReference>
<evidence type="ECO:0000256" key="6">
    <source>
        <dbReference type="ARBA" id="ARBA00022840"/>
    </source>
</evidence>
<evidence type="ECO:0000256" key="4">
    <source>
        <dbReference type="ARBA" id="ARBA00022723"/>
    </source>
</evidence>
<name>A0A9D7XTB6_9BACT</name>
<evidence type="ECO:0000313" key="9">
    <source>
        <dbReference type="EMBL" id="MBK9982557.1"/>
    </source>
</evidence>
<keyword evidence="2" id="KW-0808">Transferase</keyword>
<dbReference type="InterPro" id="IPR041633">
    <property type="entry name" value="Polbeta"/>
</dbReference>
<dbReference type="GO" id="GO:0003677">
    <property type="term" value="F:DNA binding"/>
    <property type="evidence" value="ECO:0007669"/>
    <property type="project" value="InterPro"/>
</dbReference>
<gene>
    <name evidence="9" type="ORF">IPP15_09040</name>
</gene>
<dbReference type="EMBL" id="JADKGY010000006">
    <property type="protein sequence ID" value="MBK9982557.1"/>
    <property type="molecule type" value="Genomic_DNA"/>
</dbReference>
<dbReference type="InterPro" id="IPR001387">
    <property type="entry name" value="Cro/C1-type_HTH"/>
</dbReference>
<keyword evidence="3" id="KW-0548">Nucleotidyltransferase</keyword>
<dbReference type="PANTHER" id="PTHR33571:SF14">
    <property type="entry name" value="PROTEIN ADENYLYLTRANSFERASE MJ0435-RELATED"/>
    <property type="match status" value="1"/>
</dbReference>
<feature type="domain" description="HTH cro/C1-type" evidence="8">
    <location>
        <begin position="10"/>
        <end position="64"/>
    </location>
</feature>
<dbReference type="Pfam" id="PF13560">
    <property type="entry name" value="HTH_31"/>
    <property type="match status" value="1"/>
</dbReference>